<evidence type="ECO:0000256" key="1">
    <source>
        <dbReference type="SAM" id="MobiDB-lite"/>
    </source>
</evidence>
<feature type="compositionally biased region" description="Low complexity" evidence="1">
    <location>
        <begin position="163"/>
        <end position="172"/>
    </location>
</feature>
<sequence>MRPTQKQVKKGVRHVAHPLPGNHHNQGLHGNVKHHQNAPESATSAKPGQGISEVPAAAEPQNPLVSQEDDPQSVPQTRKSTLCKEDEEPFSFEEPLCQAPTEKVALTLEEAKSVLGECSRMGNMLNTIFGDFLCVSPAAAGKEDADESSMDSETGPDACSTVSSNANSSSSSGKDTKVNISAHEDHPVVCSVTDEASASRVNHVAPSSLTSDAKKEGERTGGTTKTCQGGKGSPAGEAIPKDEAPFSTNLENADSSVVTIQADWEDQKRQMSKTDATGGAKNSSLINELLKCQATCEEVAMKMLNQYIQAEKEDAQEHKTLTDLHLRPGHDLPVSGSKLQLDSDVLTAACGDLLDSRQMIQNTFQQISAENNAATEDRSDARLSYLRPTKSVQNRLRHTPEKLEDKERLAKMHWRQSFLRNPRLDPNAAPKGQCPFKVEPDAAVSGDASQVIFHGFRIGSTYKQTIIFRNTSKLGRRLRVELAVPQKDIRLSPLDYKSLPLPRRQTAVSAEDASTCTAKGKASALSSLVHHTGTIAPGLSAQVEIQFQPTSFEDITTQLLMHTDVGSFSIAVLCRRELAELPTLPPVVDCGIRMVGEAVEVSERAGVFEDTFVVQSDSGQAWPVRTCASATSSRIELVQFDNQPWTMQRLFDAVDWGGKETNREPAFEFPKSNRKDEQEEGRWHSEAQDDIASRALPKRIDFGDVQADGGVAERTLLLRNGGQLPVKLRWRLRPGHAREETRAHGANQRSHFSLDPMNVELAPGATQEFVFSFKPYTEGLERIQVEATAELEVRGLAFCPRSVATFVCAREWHSSHHIL</sequence>
<dbReference type="GO" id="GO:0008285">
    <property type="term" value="P:negative regulation of cell population proliferation"/>
    <property type="evidence" value="ECO:0007669"/>
    <property type="project" value="InterPro"/>
</dbReference>
<dbReference type="PANTHER" id="PTHR46348">
    <property type="entry name" value="DELETED IN LUNG AND ESOPHAGEAL CANCER PROTEIN 1"/>
    <property type="match status" value="1"/>
</dbReference>
<dbReference type="GO" id="GO:0005737">
    <property type="term" value="C:cytoplasm"/>
    <property type="evidence" value="ECO:0007669"/>
    <property type="project" value="TreeGrafter"/>
</dbReference>
<dbReference type="InterPro" id="IPR032707">
    <property type="entry name" value="MYCBPAP"/>
</dbReference>
<name>A0A0F7UR70_NEOCL</name>
<reference evidence="2" key="1">
    <citation type="journal article" date="2015" name="PLoS ONE">
        <title>Comprehensive Evaluation of Toxoplasma gondii VEG and Neospora caninum LIV Genomes with Tachyzoite Stage Transcriptome and Proteome Defines Novel Transcript Features.</title>
        <authorList>
            <person name="Ramaprasad A."/>
            <person name="Mourier T."/>
            <person name="Naeem R."/>
            <person name="Malas T.B."/>
            <person name="Moussa E."/>
            <person name="Panigrahi A."/>
            <person name="Vermont S.J."/>
            <person name="Otto T.D."/>
            <person name="Wastling J."/>
            <person name="Pain A."/>
        </authorList>
    </citation>
    <scope>NUCLEOTIDE SEQUENCE</scope>
    <source>
        <strain evidence="2">Liverpool</strain>
    </source>
</reference>
<feature type="region of interest" description="Disordered" evidence="1">
    <location>
        <begin position="144"/>
        <end position="178"/>
    </location>
</feature>
<feature type="compositionally biased region" description="Basic and acidic residues" evidence="1">
    <location>
        <begin position="662"/>
        <end position="687"/>
    </location>
</feature>
<feature type="region of interest" description="Disordered" evidence="1">
    <location>
        <begin position="1"/>
        <end position="79"/>
    </location>
</feature>
<feature type="compositionally biased region" description="Basic residues" evidence="1">
    <location>
        <begin position="7"/>
        <end position="16"/>
    </location>
</feature>
<dbReference type="GO" id="GO:0005929">
    <property type="term" value="C:cilium"/>
    <property type="evidence" value="ECO:0007669"/>
    <property type="project" value="TreeGrafter"/>
</dbReference>
<feature type="region of interest" description="Disordered" evidence="1">
    <location>
        <begin position="197"/>
        <end position="252"/>
    </location>
</feature>
<dbReference type="GO" id="GO:0015631">
    <property type="term" value="F:tubulin binding"/>
    <property type="evidence" value="ECO:0007669"/>
    <property type="project" value="TreeGrafter"/>
</dbReference>
<protein>
    <submittedName>
        <fullName evidence="2">Uncharacterized protein</fullName>
    </submittedName>
</protein>
<dbReference type="PANTHER" id="PTHR46348:SF1">
    <property type="entry name" value="DELETED IN LUNG AND ESOPHAGEAL CANCER PROTEIN 1"/>
    <property type="match status" value="1"/>
</dbReference>
<dbReference type="Pfam" id="PF14646">
    <property type="entry name" value="MYCBPAP"/>
    <property type="match status" value="1"/>
</dbReference>
<dbReference type="InterPro" id="IPR033304">
    <property type="entry name" value="DLEC1"/>
</dbReference>
<feature type="region of interest" description="Disordered" evidence="1">
    <location>
        <begin position="662"/>
        <end position="689"/>
    </location>
</feature>
<organism evidence="2">
    <name type="scientific">Neospora caninum (strain Liverpool)</name>
    <dbReference type="NCBI Taxonomy" id="572307"/>
    <lineage>
        <taxon>Eukaryota</taxon>
        <taxon>Sar</taxon>
        <taxon>Alveolata</taxon>
        <taxon>Apicomplexa</taxon>
        <taxon>Conoidasida</taxon>
        <taxon>Coccidia</taxon>
        <taxon>Eucoccidiorida</taxon>
        <taxon>Eimeriorina</taxon>
        <taxon>Sarcocystidae</taxon>
        <taxon>Neospora</taxon>
    </lineage>
</organism>
<dbReference type="InterPro" id="IPR013783">
    <property type="entry name" value="Ig-like_fold"/>
</dbReference>
<dbReference type="EMBL" id="LN714487">
    <property type="protein sequence ID" value="CEL70582.1"/>
    <property type="molecule type" value="Genomic_DNA"/>
</dbReference>
<accession>A0A0F7UR70</accession>
<proteinExistence type="predicted"/>
<dbReference type="AlphaFoldDB" id="A0A0F7UR70"/>
<feature type="compositionally biased region" description="Polar residues" evidence="1">
    <location>
        <begin position="197"/>
        <end position="211"/>
    </location>
</feature>
<dbReference type="Gene3D" id="2.60.40.10">
    <property type="entry name" value="Immunoglobulins"/>
    <property type="match status" value="2"/>
</dbReference>
<evidence type="ECO:0000313" key="2">
    <source>
        <dbReference type="EMBL" id="CEL70582.1"/>
    </source>
</evidence>
<gene>
    <name evidence="2" type="ORF">BN1204_062660</name>
</gene>